<name>A0A023D0Z4_ACIMT</name>
<reference evidence="4" key="1">
    <citation type="journal article" date="2014" name="FEMS Microbiol. Lett.">
        <title>Draft Genomic DNA Sequence of the Facultatively Methylotrophic Bacterium Acidomonas methanolica type strain MB58.</title>
        <authorList>
            <person name="Higashiura N."/>
            <person name="Hadano H."/>
            <person name="Hirakawa H."/>
            <person name="Matsutani M."/>
            <person name="Takabe S."/>
            <person name="Matsushita K."/>
            <person name="Azuma Y."/>
        </authorList>
    </citation>
    <scope>NUCLEOTIDE SEQUENCE [LARGE SCALE GENOMIC DNA]</scope>
    <source>
        <strain evidence="4">MB58</strain>
    </source>
</reference>
<comment type="caution">
    <text evidence="3">The sequence shown here is derived from an EMBL/GenBank/DDBJ whole genome shotgun (WGS) entry which is preliminary data.</text>
</comment>
<feature type="compositionally biased region" description="Polar residues" evidence="1">
    <location>
        <begin position="10"/>
        <end position="22"/>
    </location>
</feature>
<dbReference type="AlphaFoldDB" id="A0A023D0Z4"/>
<feature type="domain" description="Alginate export" evidence="2">
    <location>
        <begin position="122"/>
        <end position="477"/>
    </location>
</feature>
<evidence type="ECO:0000256" key="1">
    <source>
        <dbReference type="SAM" id="MobiDB-lite"/>
    </source>
</evidence>
<gene>
    <name evidence="3" type="ORF">Amme_006_023</name>
</gene>
<dbReference type="Proteomes" id="UP000019760">
    <property type="component" value="Unassembled WGS sequence"/>
</dbReference>
<sequence>MAALAATPGRSATTDRSAITNRVETVTVRQPPRPTVQTYPHAGVIDQPRRVTSGQNTVPSGRQGPWGAFTRGDGEAAGFGPVGIYGDAPWAEDWSFLRDRSLAKDPFDPLKFIALNKARTIWLTLSGETRLRNWYEGRPYLGTRGTPGAGRFAVRNLYGADLHLGAHVRLFGQLINGDAAGWAGYGYNGTYRKRLDLQQGFVEVTGGMLGARTGLLVGRQQFLDAPSYVLYNRNTPNVPLSWNGVRGYAIWQRVRVDLYDFVGTNINESKMFHDDEDWGTRLHGLDMTFAPGPIRLGREELKTYLDLFAIGFRLAGAGAAVPYRASTLSGSTTRQNGGFRWYGGSPSFEFSVGGLYQSGTFQDAKSGAIRDVAAYSVNTTAGYRNPRSHWHPFIGGQFNLYSGGDSRSRTGTIGTYIAPFNPQTNYLDTTAYIAPSNLITVSPVLRVTPLSYLSFQLKSPFLWRDDVNDRIYSSSGAYGFTPSGGFVGVIPQTALTLQFGQHLSWTQYAARFIASNGMSRAGAQSGNYYQSNVVFRF</sequence>
<dbReference type="Pfam" id="PF13372">
    <property type="entry name" value="Alginate_exp"/>
    <property type="match status" value="1"/>
</dbReference>
<evidence type="ECO:0000313" key="3">
    <source>
        <dbReference type="EMBL" id="GAJ27792.1"/>
    </source>
</evidence>
<dbReference type="InterPro" id="IPR025388">
    <property type="entry name" value="Alginate_export_dom"/>
</dbReference>
<proteinExistence type="predicted"/>
<dbReference type="OrthoDB" id="311329at2"/>
<dbReference type="RefSeq" id="WP_081797380.1">
    <property type="nucleotide sequence ID" value="NZ_BAND01000006.1"/>
</dbReference>
<organism evidence="3 4">
    <name type="scientific">Acidomonas methanolica NBRC 104435</name>
    <dbReference type="NCBI Taxonomy" id="1231351"/>
    <lineage>
        <taxon>Bacteria</taxon>
        <taxon>Pseudomonadati</taxon>
        <taxon>Pseudomonadota</taxon>
        <taxon>Alphaproteobacteria</taxon>
        <taxon>Acetobacterales</taxon>
        <taxon>Acetobacteraceae</taxon>
        <taxon>Acidomonas</taxon>
    </lineage>
</organism>
<accession>A0A023D0Z4</accession>
<reference evidence="3 4" key="2">
    <citation type="journal article" date="2014" name="FEMS Microbiol. Lett.">
        <title>Draft genomic DNA sequence of the facultatively methylotrophic bacterium Acidomonas methanolica type strain MB58.</title>
        <authorList>
            <person name="Higashiura N."/>
            <person name="Hadano H."/>
            <person name="Hirakawa H."/>
            <person name="Matsutani M."/>
            <person name="Takabe S."/>
            <person name="Matsushita K."/>
            <person name="Azuma Y."/>
        </authorList>
    </citation>
    <scope>NUCLEOTIDE SEQUENCE [LARGE SCALE GENOMIC DNA]</scope>
    <source>
        <strain evidence="3 4">MB58</strain>
    </source>
</reference>
<evidence type="ECO:0000259" key="2">
    <source>
        <dbReference type="Pfam" id="PF13372"/>
    </source>
</evidence>
<dbReference type="EMBL" id="BAND01000006">
    <property type="protein sequence ID" value="GAJ27792.1"/>
    <property type="molecule type" value="Genomic_DNA"/>
</dbReference>
<evidence type="ECO:0000313" key="4">
    <source>
        <dbReference type="Proteomes" id="UP000019760"/>
    </source>
</evidence>
<keyword evidence="4" id="KW-1185">Reference proteome</keyword>
<feature type="region of interest" description="Disordered" evidence="1">
    <location>
        <begin position="1"/>
        <end position="22"/>
    </location>
</feature>
<protein>
    <recommendedName>
        <fullName evidence="2">Alginate export domain-containing protein</fullName>
    </recommendedName>
</protein>